<comment type="caution">
    <text evidence="3">The sequence shown here is derived from an EMBL/GenBank/DDBJ whole genome shotgun (WGS) entry which is preliminary data.</text>
</comment>
<evidence type="ECO:0000313" key="4">
    <source>
        <dbReference type="Proteomes" id="UP000078476"/>
    </source>
</evidence>
<sequence>MNTARAFLIFTLLVTVGQTVASVPLGGNRKGAGGSYDMYGCMQTNDYYVVNFAGYQVAPNQAKDSKSLPEAECIDLPATGKTQISIDLLDLDLRKKPVALKILREDGQTVAELPMAIAKQGVLSTMVDFKTAGKYQAVLMVDDTDLHTPPEVSALHIPITVALVAEQSGGQNGLLILFSIIGLIVAAAAYCVPRLLKPQSAESAHSSKF</sequence>
<proteinExistence type="predicted"/>
<evidence type="ECO:0000256" key="1">
    <source>
        <dbReference type="SAM" id="Phobius"/>
    </source>
</evidence>
<gene>
    <name evidence="3" type="ORF">A1359_18365</name>
</gene>
<keyword evidence="1" id="KW-0812">Transmembrane</keyword>
<name>A0A177MVX6_9GAMM</name>
<evidence type="ECO:0000256" key="2">
    <source>
        <dbReference type="SAM" id="SignalP"/>
    </source>
</evidence>
<reference evidence="3 4" key="1">
    <citation type="submission" date="2016-03" db="EMBL/GenBank/DDBJ databases">
        <authorList>
            <person name="Ploux O."/>
        </authorList>
    </citation>
    <scope>NUCLEOTIDE SEQUENCE [LARGE SCALE GENOMIC DNA]</scope>
    <source>
        <strain evidence="3 4">R-45370</strain>
    </source>
</reference>
<feature type="signal peptide" evidence="2">
    <location>
        <begin position="1"/>
        <end position="21"/>
    </location>
</feature>
<protein>
    <submittedName>
        <fullName evidence="3">Uncharacterized protein</fullName>
    </submittedName>
</protein>
<keyword evidence="4" id="KW-1185">Reference proteome</keyword>
<dbReference type="OrthoDB" id="5565554at2"/>
<keyword evidence="1" id="KW-0472">Membrane</keyword>
<keyword evidence="1" id="KW-1133">Transmembrane helix</keyword>
<feature type="chain" id="PRO_5008068528" evidence="2">
    <location>
        <begin position="22"/>
        <end position="209"/>
    </location>
</feature>
<dbReference type="RefSeq" id="WP_066988129.1">
    <property type="nucleotide sequence ID" value="NZ_LUUI01000165.1"/>
</dbReference>
<evidence type="ECO:0000313" key="3">
    <source>
        <dbReference type="EMBL" id="OAI09752.1"/>
    </source>
</evidence>
<dbReference type="EMBL" id="LUUI01000165">
    <property type="protein sequence ID" value="OAI09752.1"/>
    <property type="molecule type" value="Genomic_DNA"/>
</dbReference>
<dbReference type="Proteomes" id="UP000078476">
    <property type="component" value="Unassembled WGS sequence"/>
</dbReference>
<accession>A0A177MVX6</accession>
<dbReference type="STRING" id="980561.A1359_18365"/>
<dbReference type="AlphaFoldDB" id="A0A177MVX6"/>
<feature type="transmembrane region" description="Helical" evidence="1">
    <location>
        <begin position="173"/>
        <end position="192"/>
    </location>
</feature>
<keyword evidence="2" id="KW-0732">Signal</keyword>
<organism evidence="3 4">
    <name type="scientific">Methylomonas lenta</name>
    <dbReference type="NCBI Taxonomy" id="980561"/>
    <lineage>
        <taxon>Bacteria</taxon>
        <taxon>Pseudomonadati</taxon>
        <taxon>Pseudomonadota</taxon>
        <taxon>Gammaproteobacteria</taxon>
        <taxon>Methylococcales</taxon>
        <taxon>Methylococcaceae</taxon>
        <taxon>Methylomonas</taxon>
    </lineage>
</organism>